<evidence type="ECO:0000256" key="2">
    <source>
        <dbReference type="ARBA" id="ARBA00022679"/>
    </source>
</evidence>
<dbReference type="OMA" id="VHVVPIQ"/>
<dbReference type="Proteomes" id="UP000091857">
    <property type="component" value="Chromosome 1"/>
</dbReference>
<evidence type="ECO:0000313" key="5">
    <source>
        <dbReference type="Proteomes" id="UP000091857"/>
    </source>
</evidence>
<dbReference type="AlphaFoldDB" id="A0A2C9WPY4"/>
<evidence type="ECO:0000256" key="3">
    <source>
        <dbReference type="ARBA" id="ARBA00023315"/>
    </source>
</evidence>
<reference evidence="5" key="1">
    <citation type="journal article" date="2016" name="Nat. Biotechnol.">
        <title>Sequencing wild and cultivated cassava and related species reveals extensive interspecific hybridization and genetic diversity.</title>
        <authorList>
            <person name="Bredeson J.V."/>
            <person name="Lyons J.B."/>
            <person name="Prochnik S.E."/>
            <person name="Wu G.A."/>
            <person name="Ha C.M."/>
            <person name="Edsinger-Gonzales E."/>
            <person name="Grimwood J."/>
            <person name="Schmutz J."/>
            <person name="Rabbi I.Y."/>
            <person name="Egesi C."/>
            <person name="Nauluvula P."/>
            <person name="Lebot V."/>
            <person name="Ndunguru J."/>
            <person name="Mkamilo G."/>
            <person name="Bart R.S."/>
            <person name="Setter T.L."/>
            <person name="Gleadow R.M."/>
            <person name="Kulakow P."/>
            <person name="Ferguson M.E."/>
            <person name="Rounsley S."/>
            <person name="Rokhsar D.S."/>
        </authorList>
    </citation>
    <scope>NUCLEOTIDE SEQUENCE [LARGE SCALE GENOMIC DNA]</scope>
    <source>
        <strain evidence="5">cv. AM560-2</strain>
    </source>
</reference>
<evidence type="ECO:0000313" key="4">
    <source>
        <dbReference type="EMBL" id="OAY61999.1"/>
    </source>
</evidence>
<dbReference type="Pfam" id="PF02458">
    <property type="entry name" value="Transferase"/>
    <property type="match status" value="1"/>
</dbReference>
<gene>
    <name evidence="4" type="ORF">MANES_01G234300v8</name>
</gene>
<evidence type="ECO:0000256" key="1">
    <source>
        <dbReference type="ARBA" id="ARBA00009861"/>
    </source>
</evidence>
<dbReference type="PANTHER" id="PTHR31147:SF1">
    <property type="entry name" value="ACYL TRANSFERASE 4"/>
    <property type="match status" value="1"/>
</dbReference>
<dbReference type="Gramene" id="Manes.01G234300.1.v8.1">
    <property type="protein sequence ID" value="Manes.01G234300.1.v8.1.CDS"/>
    <property type="gene ID" value="Manes.01G234300.v8.1"/>
</dbReference>
<dbReference type="InterPro" id="IPR023213">
    <property type="entry name" value="CAT-like_dom_sf"/>
</dbReference>
<dbReference type="EMBL" id="CM004387">
    <property type="protein sequence ID" value="OAY61999.1"/>
    <property type="molecule type" value="Genomic_DNA"/>
</dbReference>
<dbReference type="STRING" id="3983.A0A2C9WPY4"/>
<dbReference type="Gene3D" id="3.30.559.10">
    <property type="entry name" value="Chloramphenicol acetyltransferase-like domain"/>
    <property type="match status" value="2"/>
</dbReference>
<organism evidence="4 5">
    <name type="scientific">Manihot esculenta</name>
    <name type="common">Cassava</name>
    <name type="synonym">Jatropha manihot</name>
    <dbReference type="NCBI Taxonomy" id="3983"/>
    <lineage>
        <taxon>Eukaryota</taxon>
        <taxon>Viridiplantae</taxon>
        <taxon>Streptophyta</taxon>
        <taxon>Embryophyta</taxon>
        <taxon>Tracheophyta</taxon>
        <taxon>Spermatophyta</taxon>
        <taxon>Magnoliopsida</taxon>
        <taxon>eudicotyledons</taxon>
        <taxon>Gunneridae</taxon>
        <taxon>Pentapetalae</taxon>
        <taxon>rosids</taxon>
        <taxon>fabids</taxon>
        <taxon>Malpighiales</taxon>
        <taxon>Euphorbiaceae</taxon>
        <taxon>Crotonoideae</taxon>
        <taxon>Manihoteae</taxon>
        <taxon>Manihot</taxon>
    </lineage>
</organism>
<name>A0A2C9WPY4_MANES</name>
<accession>A0A2C9WPY4</accession>
<keyword evidence="5" id="KW-1185">Reference proteome</keyword>
<comment type="caution">
    <text evidence="4">The sequence shown here is derived from an EMBL/GenBank/DDBJ whole genome shotgun (WGS) entry which is preliminary data.</text>
</comment>
<dbReference type="OrthoDB" id="444127at2759"/>
<dbReference type="GO" id="GO:0016746">
    <property type="term" value="F:acyltransferase activity"/>
    <property type="evidence" value="ECO:0007669"/>
    <property type="project" value="UniProtKB-KW"/>
</dbReference>
<dbReference type="PANTHER" id="PTHR31147">
    <property type="entry name" value="ACYL TRANSFERASE 4"/>
    <property type="match status" value="1"/>
</dbReference>
<dbReference type="InterPro" id="IPR050898">
    <property type="entry name" value="Plant_acyltransferase"/>
</dbReference>
<protein>
    <submittedName>
        <fullName evidence="4">Uncharacterized protein</fullName>
    </submittedName>
</protein>
<comment type="similarity">
    <text evidence="1">Belongs to the plant acyltransferase family.</text>
</comment>
<sequence>MALSVIRTSRCLVRPLEPTPSETLDLSVIDRLPVLRCNARTLHVFRNGPEAARIIREALSKALVPYYPLAGRLKESSQGQLQIECSGQGVWFVEASTTSNLESVNYFDNVTTIPCDELLPDYVPETDKDIEPLVQMQVTQFASGGFVIGLIFCHSICDGLGAAQFLNAVGELARGVEQLSVSPVWCRDFAPTPPQQANVTALPILPPPMPNYRLEHANIDISIDQITRLKKEFHESTGKTCSTFEVVAATFWRHRTIAINLKHNTKMKLVFFANCRQVLDPALPKGFYGNCFFPVTITVQAESLAQASNIEVIKLIQESKSKLPTEFGKYLKGEYLKDGEDPFAPPLIYSTLFISEWGRLGFNQVDYGWGPPVHIVPIQGSSIIPVGIVGSLPLPEKGIRLMTWCVEEVHRQHFIDQMTKAT</sequence>
<keyword evidence="3" id="KW-0012">Acyltransferase</keyword>
<keyword evidence="2" id="KW-0808">Transferase</keyword>
<proteinExistence type="inferred from homology"/>